<dbReference type="Proteomes" id="UP001311232">
    <property type="component" value="Unassembled WGS sequence"/>
</dbReference>
<gene>
    <name evidence="1" type="ORF">CRENBAI_015115</name>
</gene>
<protein>
    <submittedName>
        <fullName evidence="1">Uncharacterized protein</fullName>
    </submittedName>
</protein>
<organism evidence="1 2">
    <name type="scientific">Crenichthys baileyi</name>
    <name type="common">White River springfish</name>
    <dbReference type="NCBI Taxonomy" id="28760"/>
    <lineage>
        <taxon>Eukaryota</taxon>
        <taxon>Metazoa</taxon>
        <taxon>Chordata</taxon>
        <taxon>Craniata</taxon>
        <taxon>Vertebrata</taxon>
        <taxon>Euteleostomi</taxon>
        <taxon>Actinopterygii</taxon>
        <taxon>Neopterygii</taxon>
        <taxon>Teleostei</taxon>
        <taxon>Neoteleostei</taxon>
        <taxon>Acanthomorphata</taxon>
        <taxon>Ovalentaria</taxon>
        <taxon>Atherinomorphae</taxon>
        <taxon>Cyprinodontiformes</taxon>
        <taxon>Goodeidae</taxon>
        <taxon>Crenichthys</taxon>
    </lineage>
</organism>
<accession>A0AAV9SJN9</accession>
<reference evidence="1 2" key="1">
    <citation type="submission" date="2021-06" db="EMBL/GenBank/DDBJ databases">
        <authorList>
            <person name="Palmer J.M."/>
        </authorList>
    </citation>
    <scope>NUCLEOTIDE SEQUENCE [LARGE SCALE GENOMIC DNA]</scope>
    <source>
        <strain evidence="1 2">MEX-2019</strain>
        <tissue evidence="1">Muscle</tissue>
    </source>
</reference>
<dbReference type="EMBL" id="JAHHUM010000321">
    <property type="protein sequence ID" value="KAK5621024.1"/>
    <property type="molecule type" value="Genomic_DNA"/>
</dbReference>
<evidence type="ECO:0000313" key="1">
    <source>
        <dbReference type="EMBL" id="KAK5621024.1"/>
    </source>
</evidence>
<proteinExistence type="predicted"/>
<evidence type="ECO:0000313" key="2">
    <source>
        <dbReference type="Proteomes" id="UP001311232"/>
    </source>
</evidence>
<keyword evidence="2" id="KW-1185">Reference proteome</keyword>
<name>A0AAV9SJN9_9TELE</name>
<sequence length="243" mass="26667">MGAFQESSKHPAPRNLNWSRKMLSCPMSQLLQIRSLLFQRMCPRAMEGGLELCLAFSRELCCRCRMWIERTQKSLQLCSHTSKISTPTCTSWRYSSRPLPDYMKGAILGPLPAVSWTNVLLIGPVFSRVLPFCCCTTVQAGNPGGSCSLVGVTAMRGPVGDFSTSLTTAFTRASDPGDGAGGPEEAQLPLVTSAAVALPPTRPPRWPNVKSLKLQDRWEGWFLGMMLWENSLIHPLVPASLPD</sequence>
<dbReference type="AlphaFoldDB" id="A0AAV9SJN9"/>
<comment type="caution">
    <text evidence="1">The sequence shown here is derived from an EMBL/GenBank/DDBJ whole genome shotgun (WGS) entry which is preliminary data.</text>
</comment>